<proteinExistence type="predicted"/>
<sequence>MVRIVVSEMMKICKNPTKHNITERAKRMVARCPKSLRDVIDGDVIGPGYHSLVKQLQARVENVERPDTPKVIKRKAASDDDDTDEIPTEQKASVQDTYGCISWSQSFCHSRRLWRVSLKI</sequence>
<name>A0AAD5FTM1_SILAS</name>
<dbReference type="AlphaFoldDB" id="A0AAD5FTM1"/>
<evidence type="ECO:0000313" key="3">
    <source>
        <dbReference type="Proteomes" id="UP001205998"/>
    </source>
</evidence>
<organism evidence="2 3">
    <name type="scientific">Silurus asotus</name>
    <name type="common">Amur catfish</name>
    <name type="synonym">Parasilurus asotus</name>
    <dbReference type="NCBI Taxonomy" id="30991"/>
    <lineage>
        <taxon>Eukaryota</taxon>
        <taxon>Metazoa</taxon>
        <taxon>Chordata</taxon>
        <taxon>Craniata</taxon>
        <taxon>Vertebrata</taxon>
        <taxon>Euteleostomi</taxon>
        <taxon>Actinopterygii</taxon>
        <taxon>Neopterygii</taxon>
        <taxon>Teleostei</taxon>
        <taxon>Ostariophysi</taxon>
        <taxon>Siluriformes</taxon>
        <taxon>Siluridae</taxon>
        <taxon>Silurus</taxon>
    </lineage>
</organism>
<dbReference type="EMBL" id="MU543277">
    <property type="protein sequence ID" value="KAI5628690.1"/>
    <property type="molecule type" value="Genomic_DNA"/>
</dbReference>
<feature type="region of interest" description="Disordered" evidence="1">
    <location>
        <begin position="64"/>
        <end position="91"/>
    </location>
</feature>
<dbReference type="Proteomes" id="UP001205998">
    <property type="component" value="Unassembled WGS sequence"/>
</dbReference>
<dbReference type="PANTHER" id="PTHR31025">
    <property type="entry name" value="SI:CH211-196P9.1-RELATED"/>
    <property type="match status" value="1"/>
</dbReference>
<accession>A0AAD5FTM1</accession>
<dbReference type="PANTHER" id="PTHR31025:SF30">
    <property type="entry name" value="SI:DKEY-15H8.17"/>
    <property type="match status" value="1"/>
</dbReference>
<protein>
    <submittedName>
        <fullName evidence="2">Uncharacterized protein</fullName>
    </submittedName>
</protein>
<keyword evidence="3" id="KW-1185">Reference proteome</keyword>
<gene>
    <name evidence="2" type="ORF">C0J50_10579</name>
</gene>
<comment type="caution">
    <text evidence="2">The sequence shown here is derived from an EMBL/GenBank/DDBJ whole genome shotgun (WGS) entry which is preliminary data.</text>
</comment>
<evidence type="ECO:0000256" key="1">
    <source>
        <dbReference type="SAM" id="MobiDB-lite"/>
    </source>
</evidence>
<evidence type="ECO:0000313" key="2">
    <source>
        <dbReference type="EMBL" id="KAI5628690.1"/>
    </source>
</evidence>
<reference evidence="2" key="1">
    <citation type="submission" date="2018-07" db="EMBL/GenBank/DDBJ databases">
        <title>Comparative genomics of catfishes provides insights into carnivory and benthic adaptation.</title>
        <authorList>
            <person name="Zhang Y."/>
            <person name="Wang D."/>
            <person name="Peng Z."/>
            <person name="Zheng S."/>
            <person name="Shao F."/>
            <person name="Tao W."/>
        </authorList>
    </citation>
    <scope>NUCLEOTIDE SEQUENCE</scope>
    <source>
        <strain evidence="2">Chongqing</strain>
    </source>
</reference>